<dbReference type="Pfam" id="PF01272">
    <property type="entry name" value="GreA_GreB"/>
    <property type="match status" value="1"/>
</dbReference>
<evidence type="ECO:0000313" key="3">
    <source>
        <dbReference type="Proteomes" id="UP000249260"/>
    </source>
</evidence>
<dbReference type="InterPro" id="IPR001437">
    <property type="entry name" value="Tscrpt_elong_fac_GreA/B_C"/>
</dbReference>
<keyword evidence="3" id="KW-1185">Reference proteome</keyword>
<dbReference type="GO" id="GO:0070063">
    <property type="term" value="F:RNA polymerase binding"/>
    <property type="evidence" value="ECO:0007669"/>
    <property type="project" value="InterPro"/>
</dbReference>
<dbReference type="SUPFAM" id="SSF54534">
    <property type="entry name" value="FKBP-like"/>
    <property type="match status" value="1"/>
</dbReference>
<accession>A0A328UBK8</accession>
<comment type="caution">
    <text evidence="2">The sequence shown here is derived from an EMBL/GenBank/DDBJ whole genome shotgun (WGS) entry which is preliminary data.</text>
</comment>
<dbReference type="GO" id="GO:0003677">
    <property type="term" value="F:DNA binding"/>
    <property type="evidence" value="ECO:0007669"/>
    <property type="project" value="InterPro"/>
</dbReference>
<gene>
    <name evidence="2" type="ORF">DL346_08600</name>
</gene>
<sequence length="102" mass="11571">MCFMISIEKIWEFTIIVSNINETTLHSTVLIGSRVKLRYEDDDSCESYTVVFPNEAQPELNRISFLSPIGRKLLLSKVMQSHELDIPLGVIKINIEGIQFGG</sequence>
<feature type="domain" description="Transcription elongation factor GreA/GreB C-terminal" evidence="1">
    <location>
        <begin position="27"/>
        <end position="98"/>
    </location>
</feature>
<evidence type="ECO:0000313" key="2">
    <source>
        <dbReference type="EMBL" id="RAP78731.1"/>
    </source>
</evidence>
<evidence type="ECO:0000259" key="1">
    <source>
        <dbReference type="Pfam" id="PF01272"/>
    </source>
</evidence>
<dbReference type="GO" id="GO:0032784">
    <property type="term" value="P:regulation of DNA-templated transcription elongation"/>
    <property type="evidence" value="ECO:0007669"/>
    <property type="project" value="InterPro"/>
</dbReference>
<dbReference type="EMBL" id="QLUW01000001">
    <property type="protein sequence ID" value="RAP78731.1"/>
    <property type="molecule type" value="Genomic_DNA"/>
</dbReference>
<reference evidence="2 3" key="1">
    <citation type="submission" date="2018-06" db="EMBL/GenBank/DDBJ databases">
        <title>Paenibacillus montanisoli sp. nov., isolated from mountain area soil.</title>
        <authorList>
            <person name="Wu M."/>
        </authorList>
    </citation>
    <scope>NUCLEOTIDE SEQUENCE [LARGE SCALE GENOMIC DNA]</scope>
    <source>
        <strain evidence="2 3">RA17</strain>
    </source>
</reference>
<dbReference type="Proteomes" id="UP000249260">
    <property type="component" value="Unassembled WGS sequence"/>
</dbReference>
<dbReference type="AlphaFoldDB" id="A0A328UBK8"/>
<dbReference type="InterPro" id="IPR036953">
    <property type="entry name" value="GreA/GreB_C_sf"/>
</dbReference>
<name>A0A328UBK8_9BACL</name>
<dbReference type="InterPro" id="IPR023459">
    <property type="entry name" value="Tscrpt_elong_fac_GreA/B_fam"/>
</dbReference>
<dbReference type="Gene3D" id="3.10.50.30">
    <property type="entry name" value="Transcription elongation factor, GreA/GreB, C-terminal domain"/>
    <property type="match status" value="1"/>
</dbReference>
<proteinExistence type="predicted"/>
<organism evidence="2 3">
    <name type="scientific">Paenibacillus montanisoli</name>
    <dbReference type="NCBI Taxonomy" id="2081970"/>
    <lineage>
        <taxon>Bacteria</taxon>
        <taxon>Bacillati</taxon>
        <taxon>Bacillota</taxon>
        <taxon>Bacilli</taxon>
        <taxon>Bacillales</taxon>
        <taxon>Paenibacillaceae</taxon>
        <taxon>Paenibacillus</taxon>
    </lineage>
</organism>
<dbReference type="PANTHER" id="PTHR30437">
    <property type="entry name" value="TRANSCRIPTION ELONGATION FACTOR GREA"/>
    <property type="match status" value="1"/>
</dbReference>
<dbReference type="OrthoDB" id="2898253at2"/>
<dbReference type="PANTHER" id="PTHR30437:SF4">
    <property type="entry name" value="TRANSCRIPTION ELONGATION FACTOR GREA"/>
    <property type="match status" value="1"/>
</dbReference>
<dbReference type="GO" id="GO:0006354">
    <property type="term" value="P:DNA-templated transcription elongation"/>
    <property type="evidence" value="ECO:0007669"/>
    <property type="project" value="TreeGrafter"/>
</dbReference>
<protein>
    <recommendedName>
        <fullName evidence="1">Transcription elongation factor GreA/GreB C-terminal domain-containing protein</fullName>
    </recommendedName>
</protein>